<dbReference type="Gene3D" id="2.30.90.10">
    <property type="entry name" value="Heparin-binding Growth Factor, Midkine, Chain A- C-terminal Domain"/>
    <property type="match status" value="1"/>
</dbReference>
<keyword evidence="4" id="KW-0371">Homeobox</keyword>
<gene>
    <name evidence="4" type="primary">LOC115632208</name>
</gene>
<feature type="chain" id="PRO_5027097113" evidence="2">
    <location>
        <begin position="31"/>
        <end position="260"/>
    </location>
</feature>
<keyword evidence="4" id="KW-0238">DNA-binding</keyword>
<feature type="compositionally biased region" description="Basic residues" evidence="1">
    <location>
        <begin position="244"/>
        <end position="254"/>
    </location>
</feature>
<dbReference type="RefSeq" id="XP_030385122.1">
    <property type="nucleotide sequence ID" value="XM_030529262.1"/>
</dbReference>
<proteinExistence type="predicted"/>
<feature type="signal peptide" evidence="2">
    <location>
        <begin position="1"/>
        <end position="30"/>
    </location>
</feature>
<feature type="region of interest" description="Disordered" evidence="1">
    <location>
        <begin position="203"/>
        <end position="260"/>
    </location>
</feature>
<accession>A0A6J2UDC6</accession>
<dbReference type="CTD" id="44787"/>
<evidence type="ECO:0000256" key="2">
    <source>
        <dbReference type="SAM" id="SignalP"/>
    </source>
</evidence>
<feature type="region of interest" description="Disordered" evidence="1">
    <location>
        <begin position="75"/>
        <end position="184"/>
    </location>
</feature>
<dbReference type="Proteomes" id="UP000504634">
    <property type="component" value="Unplaced"/>
</dbReference>
<evidence type="ECO:0000256" key="1">
    <source>
        <dbReference type="SAM" id="MobiDB-lite"/>
    </source>
</evidence>
<evidence type="ECO:0000313" key="4">
    <source>
        <dbReference type="RefSeq" id="XP_030385122.1"/>
    </source>
</evidence>
<keyword evidence="3" id="KW-1185">Reference proteome</keyword>
<dbReference type="GeneID" id="115632208"/>
<dbReference type="PANTHER" id="PTHR21050">
    <property type="entry name" value="MIDKINE AND PLEIOTROPHIN 1, ISOFORM A-RELATED"/>
    <property type="match status" value="1"/>
</dbReference>
<name>A0A6J2UDC6_DROLE</name>
<feature type="compositionally biased region" description="Low complexity" evidence="1">
    <location>
        <begin position="119"/>
        <end position="139"/>
    </location>
</feature>
<evidence type="ECO:0000313" key="3">
    <source>
        <dbReference type="Proteomes" id="UP000504634"/>
    </source>
</evidence>
<protein>
    <submittedName>
        <fullName evidence="4">Homeobox protein 13 isoform X2</fullName>
    </submittedName>
</protein>
<keyword evidence="2" id="KW-0732">Signal</keyword>
<feature type="compositionally biased region" description="Basic residues" evidence="1">
    <location>
        <begin position="157"/>
        <end position="166"/>
    </location>
</feature>
<sequence length="260" mass="28146">MNLVITSSSSLVLLQFALLALSLLPSLIYGHAHPGNGRKHAAALAQLTGGAHLVMETQSGDVLVRAARGAGSAELTPTSVDNAATGHKRVKNNNKKSNKSSDHVQHAGGRKSGYKKQPGDGAQPQAHQQHHQQQQQTHQQGHKANKRQMLKQQQHQPGHHAHHQNASKRTGGQKAKQSENACRYEKGAWSECKAGQMTREDKLKVSDATNNNNEQSCEPIRITNRKCNPGSAGNKQGGNGGRSKDRKHKEKGSRRVTPQA</sequence>
<dbReference type="InterPro" id="IPR038130">
    <property type="entry name" value="PTN/MK_C_dom_sf"/>
</dbReference>
<dbReference type="GO" id="GO:0003677">
    <property type="term" value="F:DNA binding"/>
    <property type="evidence" value="ECO:0007669"/>
    <property type="project" value="UniProtKB-KW"/>
</dbReference>
<dbReference type="GO" id="GO:0008201">
    <property type="term" value="F:heparin binding"/>
    <property type="evidence" value="ECO:0007669"/>
    <property type="project" value="TreeGrafter"/>
</dbReference>
<dbReference type="AlphaFoldDB" id="A0A6J2UDC6"/>
<feature type="compositionally biased region" description="Basic residues" evidence="1">
    <location>
        <begin position="86"/>
        <end position="98"/>
    </location>
</feature>
<dbReference type="PANTHER" id="PTHR21050:SF1">
    <property type="entry name" value="MIDKINE AND PLEIOTROPHIN 1, ISOFORM A-RELATED"/>
    <property type="match status" value="1"/>
</dbReference>
<dbReference type="GO" id="GO:0048332">
    <property type="term" value="P:mesoderm morphogenesis"/>
    <property type="evidence" value="ECO:0007669"/>
    <property type="project" value="TreeGrafter"/>
</dbReference>
<organism evidence="3 4">
    <name type="scientific">Drosophila lebanonensis</name>
    <name type="common">Fruit fly</name>
    <name type="synonym">Scaptodrosophila lebanonensis</name>
    <dbReference type="NCBI Taxonomy" id="7225"/>
    <lineage>
        <taxon>Eukaryota</taxon>
        <taxon>Metazoa</taxon>
        <taxon>Ecdysozoa</taxon>
        <taxon>Arthropoda</taxon>
        <taxon>Hexapoda</taxon>
        <taxon>Insecta</taxon>
        <taxon>Pterygota</taxon>
        <taxon>Neoptera</taxon>
        <taxon>Endopterygota</taxon>
        <taxon>Diptera</taxon>
        <taxon>Brachycera</taxon>
        <taxon>Muscomorpha</taxon>
        <taxon>Ephydroidea</taxon>
        <taxon>Drosophilidae</taxon>
        <taxon>Scaptodrosophila</taxon>
    </lineage>
</organism>
<dbReference type="GO" id="GO:0005576">
    <property type="term" value="C:extracellular region"/>
    <property type="evidence" value="ECO:0007669"/>
    <property type="project" value="TreeGrafter"/>
</dbReference>
<reference evidence="4" key="1">
    <citation type="submission" date="2025-08" db="UniProtKB">
        <authorList>
            <consortium name="RefSeq"/>
        </authorList>
    </citation>
    <scope>IDENTIFICATION</scope>
    <source>
        <strain evidence="4">11010-0011.00</strain>
        <tissue evidence="4">Whole body</tissue>
    </source>
</reference>
<feature type="compositionally biased region" description="Polar residues" evidence="1">
    <location>
        <begin position="207"/>
        <end position="216"/>
    </location>
</feature>
<feature type="compositionally biased region" description="Basic residues" evidence="1">
    <location>
        <begin position="140"/>
        <end position="149"/>
    </location>
</feature>